<evidence type="ECO:0000256" key="3">
    <source>
        <dbReference type="ARBA" id="ARBA00022603"/>
    </source>
</evidence>
<sequence>MSGTLYIVATPIGNLEDVTLRAITTLSDADVILCEDTRVTGKLLSSLNSKFQIHNSKLLSYHQHSSDSRKLEILQILQSGKNVALVTDAGTPGISDPGNELISYLLSLAPDLKVVPIPGPSAITTALSVSGFNVNKYVFLGFMPKKKKEKLFNWLKEGKISFAYYDSPHRVIKNLREIPEKFGEEIEVFVARELTKIHETLYRGSIMEVIAKMENGVTKGEFVVVINFFPAGKQL</sequence>
<comment type="subcellular location">
    <subcellularLocation>
        <location evidence="6">Cytoplasm</location>
    </subcellularLocation>
</comment>
<evidence type="ECO:0000256" key="2">
    <source>
        <dbReference type="ARBA" id="ARBA00022552"/>
    </source>
</evidence>
<name>A0A0G0KD16_9BACT</name>
<dbReference type="EMBL" id="LBTW01000062">
    <property type="protein sequence ID" value="KKQ47014.1"/>
    <property type="molecule type" value="Genomic_DNA"/>
</dbReference>
<feature type="domain" description="Tetrapyrrole methylase" evidence="7">
    <location>
        <begin position="4"/>
        <end position="208"/>
    </location>
</feature>
<gene>
    <name evidence="6" type="primary">rsmI</name>
    <name evidence="8" type="ORF">US67_C0062G0005</name>
</gene>
<dbReference type="Gene3D" id="3.30.950.10">
    <property type="entry name" value="Methyltransferase, Cobalt-precorrin-4 Transmethylase, Domain 2"/>
    <property type="match status" value="1"/>
</dbReference>
<dbReference type="GO" id="GO:0070677">
    <property type="term" value="F:rRNA (cytosine-2'-O-)-methyltransferase activity"/>
    <property type="evidence" value="ECO:0007669"/>
    <property type="project" value="UniProtKB-UniRule"/>
</dbReference>
<dbReference type="PANTHER" id="PTHR46111:SF1">
    <property type="entry name" value="RIBOSOMAL RNA SMALL SUBUNIT METHYLTRANSFERASE I"/>
    <property type="match status" value="1"/>
</dbReference>
<dbReference type="Gene3D" id="3.40.1010.10">
    <property type="entry name" value="Cobalt-precorrin-4 Transmethylase, Domain 1"/>
    <property type="match status" value="1"/>
</dbReference>
<dbReference type="PANTHER" id="PTHR46111">
    <property type="entry name" value="RIBOSOMAL RNA SMALL SUBUNIT METHYLTRANSFERASE I"/>
    <property type="match status" value="1"/>
</dbReference>
<evidence type="ECO:0000256" key="4">
    <source>
        <dbReference type="ARBA" id="ARBA00022679"/>
    </source>
</evidence>
<evidence type="ECO:0000313" key="8">
    <source>
        <dbReference type="EMBL" id="KKQ47014.1"/>
    </source>
</evidence>
<comment type="similarity">
    <text evidence="6">Belongs to the methyltransferase superfamily. RsmI family.</text>
</comment>
<dbReference type="EC" id="2.1.1.198" evidence="6"/>
<dbReference type="FunFam" id="3.40.1010.10:FF:000007">
    <property type="entry name" value="Ribosomal RNA small subunit methyltransferase I"/>
    <property type="match status" value="1"/>
</dbReference>
<dbReference type="NCBIfam" id="TIGR00096">
    <property type="entry name" value="16S rRNA (cytidine(1402)-2'-O)-methyltransferase"/>
    <property type="match status" value="1"/>
</dbReference>
<keyword evidence="1 6" id="KW-0963">Cytoplasm</keyword>
<comment type="catalytic activity">
    <reaction evidence="6">
        <text>cytidine(1402) in 16S rRNA + S-adenosyl-L-methionine = 2'-O-methylcytidine(1402) in 16S rRNA + S-adenosyl-L-homocysteine + H(+)</text>
        <dbReference type="Rhea" id="RHEA:42924"/>
        <dbReference type="Rhea" id="RHEA-COMP:10285"/>
        <dbReference type="Rhea" id="RHEA-COMP:10286"/>
        <dbReference type="ChEBI" id="CHEBI:15378"/>
        <dbReference type="ChEBI" id="CHEBI:57856"/>
        <dbReference type="ChEBI" id="CHEBI:59789"/>
        <dbReference type="ChEBI" id="CHEBI:74495"/>
        <dbReference type="ChEBI" id="CHEBI:82748"/>
        <dbReference type="EC" id="2.1.1.198"/>
    </reaction>
</comment>
<dbReference type="InterPro" id="IPR014777">
    <property type="entry name" value="4pyrrole_Mease_sub1"/>
</dbReference>
<dbReference type="InterPro" id="IPR008189">
    <property type="entry name" value="rRNA_ssu_MeTfrase_I"/>
</dbReference>
<dbReference type="Pfam" id="PF00590">
    <property type="entry name" value="TP_methylase"/>
    <property type="match status" value="1"/>
</dbReference>
<organism evidence="8 9">
    <name type="scientific">Candidatus Woesebacteria bacterium GW2011_GWD1_38_10</name>
    <dbReference type="NCBI Taxonomy" id="1618592"/>
    <lineage>
        <taxon>Bacteria</taxon>
        <taxon>Candidatus Woeseibacteriota</taxon>
    </lineage>
</organism>
<dbReference type="InterPro" id="IPR014776">
    <property type="entry name" value="4pyrrole_Mease_sub2"/>
</dbReference>
<proteinExistence type="inferred from homology"/>
<dbReference type="InterPro" id="IPR035996">
    <property type="entry name" value="4pyrrol_Methylase_sf"/>
</dbReference>
<reference evidence="8 9" key="1">
    <citation type="journal article" date="2015" name="Nature">
        <title>rRNA introns, odd ribosomes, and small enigmatic genomes across a large radiation of phyla.</title>
        <authorList>
            <person name="Brown C.T."/>
            <person name="Hug L.A."/>
            <person name="Thomas B.C."/>
            <person name="Sharon I."/>
            <person name="Castelle C.J."/>
            <person name="Singh A."/>
            <person name="Wilkins M.J."/>
            <person name="Williams K.H."/>
            <person name="Banfield J.F."/>
        </authorList>
    </citation>
    <scope>NUCLEOTIDE SEQUENCE [LARGE SCALE GENOMIC DNA]</scope>
</reference>
<dbReference type="AlphaFoldDB" id="A0A0G0KD16"/>
<evidence type="ECO:0000256" key="5">
    <source>
        <dbReference type="ARBA" id="ARBA00022691"/>
    </source>
</evidence>
<comment type="caution">
    <text evidence="8">The sequence shown here is derived from an EMBL/GenBank/DDBJ whole genome shotgun (WGS) entry which is preliminary data.</text>
</comment>
<dbReference type="CDD" id="cd11648">
    <property type="entry name" value="RsmI"/>
    <property type="match status" value="1"/>
</dbReference>
<dbReference type="GO" id="GO:0005737">
    <property type="term" value="C:cytoplasm"/>
    <property type="evidence" value="ECO:0007669"/>
    <property type="project" value="UniProtKB-SubCell"/>
</dbReference>
<keyword evidence="4 6" id="KW-0808">Transferase</keyword>
<dbReference type="SUPFAM" id="SSF53790">
    <property type="entry name" value="Tetrapyrrole methylase"/>
    <property type="match status" value="1"/>
</dbReference>
<evidence type="ECO:0000259" key="7">
    <source>
        <dbReference type="Pfam" id="PF00590"/>
    </source>
</evidence>
<dbReference type="HAMAP" id="MF_01877">
    <property type="entry name" value="16SrRNA_methyltr_I"/>
    <property type="match status" value="1"/>
</dbReference>
<protein>
    <recommendedName>
        <fullName evidence="6">Ribosomal RNA small subunit methyltransferase I</fullName>
        <ecNumber evidence="6">2.1.1.198</ecNumber>
    </recommendedName>
    <alternativeName>
        <fullName evidence="6">16S rRNA 2'-O-ribose C1402 methyltransferase</fullName>
    </alternativeName>
    <alternativeName>
        <fullName evidence="6">rRNA (cytidine-2'-O-)-methyltransferase RsmI</fullName>
    </alternativeName>
</protein>
<keyword evidence="2 6" id="KW-0698">rRNA processing</keyword>
<evidence type="ECO:0000256" key="1">
    <source>
        <dbReference type="ARBA" id="ARBA00022490"/>
    </source>
</evidence>
<evidence type="ECO:0000256" key="6">
    <source>
        <dbReference type="HAMAP-Rule" id="MF_01877"/>
    </source>
</evidence>
<comment type="function">
    <text evidence="6">Catalyzes the 2'-O-methylation of the ribose of cytidine 1402 (C1402) in 16S rRNA.</text>
</comment>
<dbReference type="Proteomes" id="UP000034366">
    <property type="component" value="Unassembled WGS sequence"/>
</dbReference>
<evidence type="ECO:0000313" key="9">
    <source>
        <dbReference type="Proteomes" id="UP000034366"/>
    </source>
</evidence>
<keyword evidence="3 6" id="KW-0489">Methyltransferase</keyword>
<accession>A0A0G0KD16</accession>
<dbReference type="PATRIC" id="fig|1618592.3.peg.847"/>
<dbReference type="InterPro" id="IPR000878">
    <property type="entry name" value="4pyrrol_Mease"/>
</dbReference>
<keyword evidence="5 6" id="KW-0949">S-adenosyl-L-methionine</keyword>
<dbReference type="PIRSF" id="PIRSF005917">
    <property type="entry name" value="MTase_YraL"/>
    <property type="match status" value="1"/>
</dbReference>